<dbReference type="AlphaFoldDB" id="A0A5Q2TPM9"/>
<feature type="transmembrane region" description="Helical" evidence="1">
    <location>
        <begin position="105"/>
        <end position="127"/>
    </location>
</feature>
<evidence type="ECO:0000313" key="3">
    <source>
        <dbReference type="Proteomes" id="UP000339690"/>
    </source>
</evidence>
<feature type="transmembrane region" description="Helical" evidence="1">
    <location>
        <begin position="50"/>
        <end position="76"/>
    </location>
</feature>
<dbReference type="EMBL" id="CP045915">
    <property type="protein sequence ID" value="QGH36057.1"/>
    <property type="molecule type" value="Genomic_DNA"/>
</dbReference>
<dbReference type="Pfam" id="PF04854">
    <property type="entry name" value="DUF624"/>
    <property type="match status" value="1"/>
</dbReference>
<keyword evidence="1" id="KW-0812">Transmembrane</keyword>
<accession>A0A5Q2TPM9</accession>
<protein>
    <submittedName>
        <fullName evidence="2">DUF624 domain-containing protein</fullName>
    </submittedName>
</protein>
<dbReference type="InterPro" id="IPR006938">
    <property type="entry name" value="DUF624"/>
</dbReference>
<keyword evidence="3" id="KW-1185">Reference proteome</keyword>
<organism evidence="2 3">
    <name type="scientific">Gracilibacillus salitolerans</name>
    <dbReference type="NCBI Taxonomy" id="2663022"/>
    <lineage>
        <taxon>Bacteria</taxon>
        <taxon>Bacillati</taxon>
        <taxon>Bacillota</taxon>
        <taxon>Bacilli</taxon>
        <taxon>Bacillales</taxon>
        <taxon>Bacillaceae</taxon>
        <taxon>Gracilibacillus</taxon>
    </lineage>
</organism>
<feature type="transmembrane region" description="Helical" evidence="1">
    <location>
        <begin position="198"/>
        <end position="219"/>
    </location>
</feature>
<sequence length="236" mass="27346">MELEGLTGKAHKVANWLMMIVITNLLWFLFNMPIAYLGFMLLLVDNLIEVIAFTIYILILAPLLFFPATTAMFAVLRYKIMFSEDDASIFKLFIKNWKANFVRSMLGGSIFTLLWVILVVDYFFFVNHVNENFMYLFMLIGFFLIVMTLHFFSVTVHVHSKLFQAMKNAMIISLVHPLLTLIIGIVSLIVIYCSFQVTTFLIPFFLGSLIAYIAFYGFYRFFTKIMDTMPITSEKG</sequence>
<gene>
    <name evidence="2" type="ORF">GI584_19270</name>
</gene>
<feature type="transmembrane region" description="Helical" evidence="1">
    <location>
        <begin position="133"/>
        <end position="158"/>
    </location>
</feature>
<feature type="transmembrane region" description="Helical" evidence="1">
    <location>
        <begin position="16"/>
        <end position="44"/>
    </location>
</feature>
<keyword evidence="1" id="KW-1133">Transmembrane helix</keyword>
<reference evidence="2 3" key="1">
    <citation type="submission" date="2019-11" db="EMBL/GenBank/DDBJ databases">
        <title>Gracilibacillus salitolerans sp. nov., a moderate halophile isolated from a saline soil in northwest China.</title>
        <authorList>
            <person name="Gan L."/>
        </authorList>
    </citation>
    <scope>NUCLEOTIDE SEQUENCE [LARGE SCALE GENOMIC DNA]</scope>
    <source>
        <strain evidence="2 3">SCU50</strain>
    </source>
</reference>
<evidence type="ECO:0000256" key="1">
    <source>
        <dbReference type="SAM" id="Phobius"/>
    </source>
</evidence>
<dbReference type="KEGG" id="grc:GI584_19270"/>
<dbReference type="Proteomes" id="UP000339690">
    <property type="component" value="Chromosome"/>
</dbReference>
<proteinExistence type="predicted"/>
<evidence type="ECO:0000313" key="2">
    <source>
        <dbReference type="EMBL" id="QGH36057.1"/>
    </source>
</evidence>
<feature type="transmembrane region" description="Helical" evidence="1">
    <location>
        <begin position="170"/>
        <end position="192"/>
    </location>
</feature>
<keyword evidence="1" id="KW-0472">Membrane</keyword>
<dbReference type="RefSeq" id="WP_153792253.1">
    <property type="nucleotide sequence ID" value="NZ_CP045915.1"/>
</dbReference>
<name>A0A5Q2TPM9_9BACI</name>